<gene>
    <name evidence="1" type="ORF">NP493_8g01010</name>
</gene>
<accession>A0AAD9PFN3</accession>
<dbReference type="EMBL" id="JAODUO010000008">
    <property type="protein sequence ID" value="KAK2193667.1"/>
    <property type="molecule type" value="Genomic_DNA"/>
</dbReference>
<proteinExistence type="predicted"/>
<organism evidence="1 2">
    <name type="scientific">Ridgeia piscesae</name>
    <name type="common">Tubeworm</name>
    <dbReference type="NCBI Taxonomy" id="27915"/>
    <lineage>
        <taxon>Eukaryota</taxon>
        <taxon>Metazoa</taxon>
        <taxon>Spiralia</taxon>
        <taxon>Lophotrochozoa</taxon>
        <taxon>Annelida</taxon>
        <taxon>Polychaeta</taxon>
        <taxon>Sedentaria</taxon>
        <taxon>Canalipalpata</taxon>
        <taxon>Sabellida</taxon>
        <taxon>Siboglinidae</taxon>
        <taxon>Ridgeia</taxon>
    </lineage>
</organism>
<name>A0AAD9PFN3_RIDPI</name>
<evidence type="ECO:0000313" key="2">
    <source>
        <dbReference type="Proteomes" id="UP001209878"/>
    </source>
</evidence>
<keyword evidence="2" id="KW-1185">Reference proteome</keyword>
<comment type="caution">
    <text evidence="1">The sequence shown here is derived from an EMBL/GenBank/DDBJ whole genome shotgun (WGS) entry which is preliminary data.</text>
</comment>
<evidence type="ECO:0000313" key="1">
    <source>
        <dbReference type="EMBL" id="KAK2193667.1"/>
    </source>
</evidence>
<reference evidence="1" key="1">
    <citation type="journal article" date="2023" name="Mol. Biol. Evol.">
        <title>Third-Generation Sequencing Reveals the Adaptive Role of the Epigenome in Three Deep-Sea Polychaetes.</title>
        <authorList>
            <person name="Perez M."/>
            <person name="Aroh O."/>
            <person name="Sun Y."/>
            <person name="Lan Y."/>
            <person name="Juniper S.K."/>
            <person name="Young C.R."/>
            <person name="Angers B."/>
            <person name="Qian P.Y."/>
        </authorList>
    </citation>
    <scope>NUCLEOTIDE SEQUENCE</scope>
    <source>
        <strain evidence="1">R07B-5</strain>
    </source>
</reference>
<dbReference type="AlphaFoldDB" id="A0AAD9PFN3"/>
<protein>
    <submittedName>
        <fullName evidence="1">Uncharacterized protein</fullName>
    </submittedName>
</protein>
<sequence>MHHSFIRCCIPVYEISTPGLCLLVTPPLPAIGSQPHVLVITHTTCIFICVQMYSGRAFTMHMLSWLCLNVSCGFWLQRKYVHYTIVNTTCNVVGCSVYSMIYNDSIIGEFHSSGWLRQLPIIYER</sequence>
<dbReference type="Proteomes" id="UP001209878">
    <property type="component" value="Unassembled WGS sequence"/>
</dbReference>